<keyword evidence="1" id="KW-0863">Zinc-finger</keyword>
<gene>
    <name evidence="3" type="ORF">MNOR_LOCUS33621</name>
</gene>
<proteinExistence type="predicted"/>
<dbReference type="InterPro" id="IPR013087">
    <property type="entry name" value="Znf_C2H2_type"/>
</dbReference>
<accession>A0AAV2S654</accession>
<keyword evidence="1" id="KW-0862">Zinc</keyword>
<dbReference type="PROSITE" id="PS50157">
    <property type="entry name" value="ZINC_FINGER_C2H2_2"/>
    <property type="match status" value="1"/>
</dbReference>
<name>A0AAV2S654_MEGNR</name>
<comment type="caution">
    <text evidence="3">The sequence shown here is derived from an EMBL/GenBank/DDBJ whole genome shotgun (WGS) entry which is preliminary data.</text>
</comment>
<keyword evidence="1" id="KW-0479">Metal-binding</keyword>
<dbReference type="InterPro" id="IPR036236">
    <property type="entry name" value="Znf_C2H2_sf"/>
</dbReference>
<dbReference type="Proteomes" id="UP001497623">
    <property type="component" value="Unassembled WGS sequence"/>
</dbReference>
<dbReference type="AlphaFoldDB" id="A0AAV2S654"/>
<protein>
    <recommendedName>
        <fullName evidence="2">C2H2-type domain-containing protein</fullName>
    </recommendedName>
</protein>
<feature type="domain" description="C2H2-type" evidence="2">
    <location>
        <begin position="27"/>
        <end position="54"/>
    </location>
</feature>
<feature type="non-terminal residue" evidence="3">
    <location>
        <position position="296"/>
    </location>
</feature>
<evidence type="ECO:0000256" key="1">
    <source>
        <dbReference type="PROSITE-ProRule" id="PRU00042"/>
    </source>
</evidence>
<sequence>MIAEDTLLLCCRRNRQVMSPHRNEIVAICIIFGNNFLQNMPIMKHMRVHNGEKPYKCFICIIQNSQAFLDKILVCGNFKLCLTSGVFSGFCCMVMIYPKVTPNPRSSRERVNEQVMTELYNIELGIRIFLAYKATIFRDTFELKKNNGTILYGYKQSGTLNDDSAKHAIDWFVIIGRRSLYVAMCLHQNKYAFVNVSAMPSLKYEVYGLCDTFTGNITLMPPKYRARNTSFQTNSTVFAESWKVKGIMEQWTSYCTMVDFNILVILLAVNQELSSIIMVFPIEISSSEFLHWVTFE</sequence>
<dbReference type="EMBL" id="CAXKWB010049017">
    <property type="protein sequence ID" value="CAL4167716.1"/>
    <property type="molecule type" value="Genomic_DNA"/>
</dbReference>
<dbReference type="SUPFAM" id="SSF57667">
    <property type="entry name" value="beta-beta-alpha zinc fingers"/>
    <property type="match status" value="1"/>
</dbReference>
<dbReference type="GO" id="GO:0008270">
    <property type="term" value="F:zinc ion binding"/>
    <property type="evidence" value="ECO:0007669"/>
    <property type="project" value="UniProtKB-KW"/>
</dbReference>
<evidence type="ECO:0000259" key="2">
    <source>
        <dbReference type="PROSITE" id="PS50157"/>
    </source>
</evidence>
<organism evidence="3 4">
    <name type="scientific">Meganyctiphanes norvegica</name>
    <name type="common">Northern krill</name>
    <name type="synonym">Thysanopoda norvegica</name>
    <dbReference type="NCBI Taxonomy" id="48144"/>
    <lineage>
        <taxon>Eukaryota</taxon>
        <taxon>Metazoa</taxon>
        <taxon>Ecdysozoa</taxon>
        <taxon>Arthropoda</taxon>
        <taxon>Crustacea</taxon>
        <taxon>Multicrustacea</taxon>
        <taxon>Malacostraca</taxon>
        <taxon>Eumalacostraca</taxon>
        <taxon>Eucarida</taxon>
        <taxon>Euphausiacea</taxon>
        <taxon>Euphausiidae</taxon>
        <taxon>Meganyctiphanes</taxon>
    </lineage>
</organism>
<reference evidence="3 4" key="1">
    <citation type="submission" date="2024-05" db="EMBL/GenBank/DDBJ databases">
        <authorList>
            <person name="Wallberg A."/>
        </authorList>
    </citation>
    <scope>NUCLEOTIDE SEQUENCE [LARGE SCALE GENOMIC DNA]</scope>
</reference>
<keyword evidence="4" id="KW-1185">Reference proteome</keyword>
<evidence type="ECO:0000313" key="4">
    <source>
        <dbReference type="Proteomes" id="UP001497623"/>
    </source>
</evidence>
<evidence type="ECO:0000313" key="3">
    <source>
        <dbReference type="EMBL" id="CAL4167716.1"/>
    </source>
</evidence>
<dbReference type="Gene3D" id="3.30.160.60">
    <property type="entry name" value="Classic Zinc Finger"/>
    <property type="match status" value="1"/>
</dbReference>